<organism evidence="1 2">
    <name type="scientific">Cardiocondyla obscurior</name>
    <dbReference type="NCBI Taxonomy" id="286306"/>
    <lineage>
        <taxon>Eukaryota</taxon>
        <taxon>Metazoa</taxon>
        <taxon>Ecdysozoa</taxon>
        <taxon>Arthropoda</taxon>
        <taxon>Hexapoda</taxon>
        <taxon>Insecta</taxon>
        <taxon>Pterygota</taxon>
        <taxon>Neoptera</taxon>
        <taxon>Endopterygota</taxon>
        <taxon>Hymenoptera</taxon>
        <taxon>Apocrita</taxon>
        <taxon>Aculeata</taxon>
        <taxon>Formicoidea</taxon>
        <taxon>Formicidae</taxon>
        <taxon>Myrmicinae</taxon>
        <taxon>Cardiocondyla</taxon>
    </lineage>
</organism>
<gene>
    <name evidence="1" type="ORF">PUN28_012511</name>
</gene>
<name>A0AAW2FEK2_9HYME</name>
<proteinExistence type="predicted"/>
<evidence type="ECO:0000313" key="1">
    <source>
        <dbReference type="EMBL" id="KAL0113389.1"/>
    </source>
</evidence>
<evidence type="ECO:0000313" key="2">
    <source>
        <dbReference type="Proteomes" id="UP001430953"/>
    </source>
</evidence>
<accession>A0AAW2FEK2</accession>
<sequence>MKTKKQGRKKKTSKVNLRAKTTDKIMTSKKLKTQICKTKKMFLRKLQEAMNGSYDGRNRNLSNSDQVLRKKMTKKLSSKKASPALVSAVFHTNTHNEDIKRDNNMCYRCQHFLQLPRNLSQAFSSKPTFLEQYKEELNFVQAIVWLKAVTVYTYKIPIEQLQKIFDKQWNSVQKHSKNTCTYRKQLNSLINYDLASQKTITKDTFVTSTPLDNSNASCSISQNMNLYTGFQDARNKSLIPVSENDQNKSVTQLLKLKSSNNFHIVTREKEIEVGALTLSKIEESLSENDRVNDIPEHQPFILLNNAECNVQDNMQSTSKYNIEQINKEIFENEHILQSSNGISEFISPINNQSTYLTFNSQNNLHKERSISIKSQNNLTDKTFNFNNSLKSLTITQKDISQMSKVNNKEYFAFLFEDDSLLQSNNVKTSQKDSAYSTSRYNMFNYYDTEVETGINVNKRLSDTDDYCTLQPCKKQINIYETEKAFDDSSKSLNITQKNISQISNICNDSNSDFHIVCSYDRLSNISPKNVSNNVAMVMASQKSIDDKSTLKAEDPCELYPYNEKKIISEEVIASASITQQSVTQATNIELPTNNERPNNFPVYNDRKVNNEKVFLSSVTDTSEKCESELTQNDVLEEQNTNENKMLSVDWLNFTLESLCVERIIINSIEVILSVLCDKKMIEEYMIKERIKNTRNYWKDSLEEEAINAVLNISDIFITEKKPNICLKVIMTTIIKAINEMTMYTQLNKTYHMDTKTSVSIYRLQIILEFCNSLPICVKVIDYLITRIKFLQSGLTNRNIDNNTYVMINQLHLVFYALNITVRKYCTIIPSKLSARPMDKIMTHVTDLWKMQYIDKEIKNTDLDLNDAEKRWLTELENIVVIFTKHFTQFAQKLYSLIHILISRSHTKKTQNF</sequence>
<dbReference type="Proteomes" id="UP001430953">
    <property type="component" value="Unassembled WGS sequence"/>
</dbReference>
<protein>
    <submittedName>
        <fullName evidence="1">Uncharacterized protein</fullName>
    </submittedName>
</protein>
<dbReference type="AlphaFoldDB" id="A0AAW2FEK2"/>
<comment type="caution">
    <text evidence="1">The sequence shown here is derived from an EMBL/GenBank/DDBJ whole genome shotgun (WGS) entry which is preliminary data.</text>
</comment>
<reference evidence="1 2" key="1">
    <citation type="submission" date="2023-03" db="EMBL/GenBank/DDBJ databases">
        <title>High recombination rates correlate with genetic variation in Cardiocondyla obscurior ants.</title>
        <authorList>
            <person name="Errbii M."/>
        </authorList>
    </citation>
    <scope>NUCLEOTIDE SEQUENCE [LARGE SCALE GENOMIC DNA]</scope>
    <source>
        <strain evidence="1">Alpha-2009</strain>
        <tissue evidence="1">Whole body</tissue>
    </source>
</reference>
<keyword evidence="2" id="KW-1185">Reference proteome</keyword>
<dbReference type="EMBL" id="JADYXP020000012">
    <property type="protein sequence ID" value="KAL0113389.1"/>
    <property type="molecule type" value="Genomic_DNA"/>
</dbReference>